<keyword evidence="3" id="KW-1185">Reference proteome</keyword>
<accession>A0A9P6A4A1</accession>
<feature type="compositionally biased region" description="Low complexity" evidence="1">
    <location>
        <begin position="123"/>
        <end position="145"/>
    </location>
</feature>
<feature type="region of interest" description="Disordered" evidence="1">
    <location>
        <begin position="1"/>
        <end position="29"/>
    </location>
</feature>
<feature type="compositionally biased region" description="Polar residues" evidence="1">
    <location>
        <begin position="113"/>
        <end position="122"/>
    </location>
</feature>
<feature type="region of interest" description="Disordered" evidence="1">
    <location>
        <begin position="326"/>
        <end position="366"/>
    </location>
</feature>
<evidence type="ECO:0000313" key="2">
    <source>
        <dbReference type="EMBL" id="KAF9498986.1"/>
    </source>
</evidence>
<protein>
    <submittedName>
        <fullName evidence="2">Uncharacterized protein</fullName>
    </submittedName>
</protein>
<evidence type="ECO:0000313" key="3">
    <source>
        <dbReference type="Proteomes" id="UP000807025"/>
    </source>
</evidence>
<feature type="compositionally biased region" description="Basic and acidic residues" evidence="1">
    <location>
        <begin position="326"/>
        <end position="354"/>
    </location>
</feature>
<dbReference type="EMBL" id="MU154534">
    <property type="protein sequence ID" value="KAF9498986.1"/>
    <property type="molecule type" value="Genomic_DNA"/>
</dbReference>
<proteinExistence type="predicted"/>
<name>A0A9P6A4A1_PLEER</name>
<feature type="region of interest" description="Disordered" evidence="1">
    <location>
        <begin position="185"/>
        <end position="211"/>
    </location>
</feature>
<organism evidence="2 3">
    <name type="scientific">Pleurotus eryngii</name>
    <name type="common">Boletus of the steppes</name>
    <dbReference type="NCBI Taxonomy" id="5323"/>
    <lineage>
        <taxon>Eukaryota</taxon>
        <taxon>Fungi</taxon>
        <taxon>Dikarya</taxon>
        <taxon>Basidiomycota</taxon>
        <taxon>Agaricomycotina</taxon>
        <taxon>Agaricomycetes</taxon>
        <taxon>Agaricomycetidae</taxon>
        <taxon>Agaricales</taxon>
        <taxon>Pleurotineae</taxon>
        <taxon>Pleurotaceae</taxon>
        <taxon>Pleurotus</taxon>
    </lineage>
</organism>
<feature type="compositionally biased region" description="Polar residues" evidence="1">
    <location>
        <begin position="146"/>
        <end position="167"/>
    </location>
</feature>
<evidence type="ECO:0000256" key="1">
    <source>
        <dbReference type="SAM" id="MobiDB-lite"/>
    </source>
</evidence>
<dbReference type="Proteomes" id="UP000807025">
    <property type="component" value="Unassembled WGS sequence"/>
</dbReference>
<feature type="region of interest" description="Disordered" evidence="1">
    <location>
        <begin position="44"/>
        <end position="167"/>
    </location>
</feature>
<reference evidence="2" key="1">
    <citation type="submission" date="2020-11" db="EMBL/GenBank/DDBJ databases">
        <authorList>
            <consortium name="DOE Joint Genome Institute"/>
            <person name="Ahrendt S."/>
            <person name="Riley R."/>
            <person name="Andreopoulos W."/>
            <person name="Labutti K."/>
            <person name="Pangilinan J."/>
            <person name="Ruiz-Duenas F.J."/>
            <person name="Barrasa J.M."/>
            <person name="Sanchez-Garcia M."/>
            <person name="Camarero S."/>
            <person name="Miyauchi S."/>
            <person name="Serrano A."/>
            <person name="Linde D."/>
            <person name="Babiker R."/>
            <person name="Drula E."/>
            <person name="Ayuso-Fernandez I."/>
            <person name="Pacheco R."/>
            <person name="Padilla G."/>
            <person name="Ferreira P."/>
            <person name="Barriuso J."/>
            <person name="Kellner H."/>
            <person name="Castanera R."/>
            <person name="Alfaro M."/>
            <person name="Ramirez L."/>
            <person name="Pisabarro A.G."/>
            <person name="Kuo A."/>
            <person name="Tritt A."/>
            <person name="Lipzen A."/>
            <person name="He G."/>
            <person name="Yan M."/>
            <person name="Ng V."/>
            <person name="Cullen D."/>
            <person name="Martin F."/>
            <person name="Rosso M.-N."/>
            <person name="Henrissat B."/>
            <person name="Hibbett D."/>
            <person name="Martinez A.T."/>
            <person name="Grigoriev I.V."/>
        </authorList>
    </citation>
    <scope>NUCLEOTIDE SEQUENCE</scope>
    <source>
        <strain evidence="2">ATCC 90797</strain>
    </source>
</reference>
<dbReference type="AlphaFoldDB" id="A0A9P6A4A1"/>
<feature type="region of interest" description="Disordered" evidence="1">
    <location>
        <begin position="224"/>
        <end position="298"/>
    </location>
</feature>
<feature type="compositionally biased region" description="Low complexity" evidence="1">
    <location>
        <begin position="228"/>
        <end position="245"/>
    </location>
</feature>
<sequence>MSPSLVHTAHTFIDEHSQLDEPEEVLPSSDYSLDAVMEMLYDNYEDEDISPSSRGPGNNFLLSPVAESYGDPTTPPSRVSSLYWDSDVDEYDPPRYSRPIAPGVSQIPFHLPTQRSRPSTARSDSGTPSLSTSVSMSSLASTARSQPYSPRTPTYLPTTPDIASSSTKHLEIIEERLPEDQEISYRLPNHGLNSPTAVRVIPPLPKNSVVPAWPKKKSNVEWFEGEKPSFAATTPPPSARSFTSSPVPPSPPPTPGLAPSPRFASMNPLSRFRSNVSAKSTHTIKSAKSQPDLGAYVSGFDPKMIKAEEKKKKKAEAKARVERLAQELKDKNKKQLDTTDRRSLNSDKSAKREQAAVFGGLSGLVM</sequence>
<feature type="compositionally biased region" description="Polar residues" evidence="1">
    <location>
        <begin position="272"/>
        <end position="289"/>
    </location>
</feature>
<gene>
    <name evidence="2" type="ORF">BDN71DRAFT_1411493</name>
</gene>
<feature type="compositionally biased region" description="Pro residues" evidence="1">
    <location>
        <begin position="246"/>
        <end position="258"/>
    </location>
</feature>
<comment type="caution">
    <text evidence="2">The sequence shown here is derived from an EMBL/GenBank/DDBJ whole genome shotgun (WGS) entry which is preliminary data.</text>
</comment>